<protein>
    <recommendedName>
        <fullName evidence="7">TRAP transporter small permease protein</fullName>
    </recommendedName>
</protein>
<comment type="caution">
    <text evidence="7">Lacks conserved residue(s) required for the propagation of feature annotation.</text>
</comment>
<sequence>MLVTAAAVLGVLGYAAAALLTVGDVIGRQIGTPIPGMVDLVQLFVLGGAWLVIPYAFMTGAHVGVDLVVDMLPGSVERGARAVASLAAVALLGLMLMECYKAFQMQILFGDKSQQLGIPILYYWVPLLIGVGLSILAALLTLVPRPRTEAVE</sequence>
<evidence type="ECO:0000256" key="7">
    <source>
        <dbReference type="RuleBase" id="RU369079"/>
    </source>
</evidence>
<evidence type="ECO:0000256" key="5">
    <source>
        <dbReference type="ARBA" id="ARBA00022989"/>
    </source>
</evidence>
<comment type="subcellular location">
    <subcellularLocation>
        <location evidence="7">Cell inner membrane</location>
        <topology evidence="7">Multi-pass membrane protein</topology>
    </subcellularLocation>
    <subcellularLocation>
        <location evidence="1">Cell membrane</location>
        <topology evidence="1">Multi-pass membrane protein</topology>
    </subcellularLocation>
</comment>
<organism evidence="9 10">
    <name type="scientific">Caenispirillum salinarum AK4</name>
    <dbReference type="NCBI Taxonomy" id="1238182"/>
    <lineage>
        <taxon>Bacteria</taxon>
        <taxon>Pseudomonadati</taxon>
        <taxon>Pseudomonadota</taxon>
        <taxon>Alphaproteobacteria</taxon>
        <taxon>Rhodospirillales</taxon>
        <taxon>Novispirillaceae</taxon>
        <taxon>Caenispirillum</taxon>
    </lineage>
</organism>
<dbReference type="GO" id="GO:0005886">
    <property type="term" value="C:plasma membrane"/>
    <property type="evidence" value="ECO:0007669"/>
    <property type="project" value="UniProtKB-SubCell"/>
</dbReference>
<dbReference type="GO" id="GO:0022857">
    <property type="term" value="F:transmembrane transporter activity"/>
    <property type="evidence" value="ECO:0007669"/>
    <property type="project" value="UniProtKB-UniRule"/>
</dbReference>
<evidence type="ECO:0000313" key="9">
    <source>
        <dbReference type="EMBL" id="EKV26646.1"/>
    </source>
</evidence>
<evidence type="ECO:0000259" key="8">
    <source>
        <dbReference type="Pfam" id="PF04290"/>
    </source>
</evidence>
<comment type="function">
    <text evidence="7">Part of the tripartite ATP-independent periplasmic (TRAP) transport system.</text>
</comment>
<feature type="transmembrane region" description="Helical" evidence="7">
    <location>
        <begin position="82"/>
        <end position="103"/>
    </location>
</feature>
<dbReference type="PATRIC" id="fig|1238182.3.peg.4227"/>
<keyword evidence="5 7" id="KW-1133">Transmembrane helix</keyword>
<feature type="transmembrane region" description="Helical" evidence="7">
    <location>
        <begin position="123"/>
        <end position="143"/>
    </location>
</feature>
<evidence type="ECO:0000256" key="1">
    <source>
        <dbReference type="ARBA" id="ARBA00004651"/>
    </source>
</evidence>
<evidence type="ECO:0000256" key="2">
    <source>
        <dbReference type="ARBA" id="ARBA00022448"/>
    </source>
</evidence>
<evidence type="ECO:0000256" key="4">
    <source>
        <dbReference type="ARBA" id="ARBA00022692"/>
    </source>
</evidence>
<keyword evidence="10" id="KW-1185">Reference proteome</keyword>
<reference evidence="9 10" key="1">
    <citation type="journal article" date="2013" name="Genome Announc.">
        <title>Draft Genome Sequence of an Alphaproteobacterium, Caenispirillum salinarum AK4(T), Isolated from a Solar Saltern.</title>
        <authorList>
            <person name="Khatri I."/>
            <person name="Singh A."/>
            <person name="Korpole S."/>
            <person name="Pinnaka A.K."/>
            <person name="Subramanian S."/>
        </authorList>
    </citation>
    <scope>NUCLEOTIDE SEQUENCE [LARGE SCALE GENOMIC DNA]</scope>
    <source>
        <strain evidence="9 10">AK4</strain>
    </source>
</reference>
<keyword evidence="6 7" id="KW-0472">Membrane</keyword>
<keyword evidence="7" id="KW-0997">Cell inner membrane</keyword>
<dbReference type="AlphaFoldDB" id="K9HD75"/>
<dbReference type="InterPro" id="IPR055348">
    <property type="entry name" value="DctQ"/>
</dbReference>
<comment type="caution">
    <text evidence="9">The sequence shown here is derived from an EMBL/GenBank/DDBJ whole genome shotgun (WGS) entry which is preliminary data.</text>
</comment>
<keyword evidence="2 7" id="KW-0813">Transport</keyword>
<proteinExistence type="inferred from homology"/>
<accession>K9HD75</accession>
<evidence type="ECO:0000256" key="3">
    <source>
        <dbReference type="ARBA" id="ARBA00022475"/>
    </source>
</evidence>
<dbReference type="Pfam" id="PF04290">
    <property type="entry name" value="DctQ"/>
    <property type="match status" value="1"/>
</dbReference>
<dbReference type="STRING" id="1238182.C882_2273"/>
<dbReference type="EMBL" id="ANHY01000026">
    <property type="protein sequence ID" value="EKV26646.1"/>
    <property type="molecule type" value="Genomic_DNA"/>
</dbReference>
<dbReference type="Proteomes" id="UP000009881">
    <property type="component" value="Unassembled WGS sequence"/>
</dbReference>
<keyword evidence="4 7" id="KW-0812">Transmembrane</keyword>
<keyword evidence="3" id="KW-1003">Cell membrane</keyword>
<name>K9HD75_9PROT</name>
<evidence type="ECO:0000313" key="10">
    <source>
        <dbReference type="Proteomes" id="UP000009881"/>
    </source>
</evidence>
<dbReference type="eggNOG" id="COG3090">
    <property type="taxonomic scope" value="Bacteria"/>
</dbReference>
<comment type="similarity">
    <text evidence="7">Belongs to the TRAP transporter small permease family.</text>
</comment>
<feature type="domain" description="Tripartite ATP-independent periplasmic transporters DctQ component" evidence="8">
    <location>
        <begin position="18"/>
        <end position="143"/>
    </location>
</feature>
<feature type="transmembrane region" description="Helical" evidence="7">
    <location>
        <begin position="41"/>
        <end position="61"/>
    </location>
</feature>
<comment type="subunit">
    <text evidence="7">The complex comprises the extracytoplasmic solute receptor protein and the two transmembrane proteins.</text>
</comment>
<evidence type="ECO:0000256" key="6">
    <source>
        <dbReference type="ARBA" id="ARBA00023136"/>
    </source>
</evidence>
<gene>
    <name evidence="9" type="ORF">C882_2273</name>
</gene>